<proteinExistence type="predicted"/>
<sequence>MLAYHHEFCVAIAVINAFREVCLLPNLLYS</sequence>
<protein>
    <submittedName>
        <fullName evidence="1">Uncharacterized protein</fullName>
    </submittedName>
</protein>
<organism evidence="1">
    <name type="scientific">Rhizophora mucronata</name>
    <name type="common">Asiatic mangrove</name>
    <dbReference type="NCBI Taxonomy" id="61149"/>
    <lineage>
        <taxon>Eukaryota</taxon>
        <taxon>Viridiplantae</taxon>
        <taxon>Streptophyta</taxon>
        <taxon>Embryophyta</taxon>
        <taxon>Tracheophyta</taxon>
        <taxon>Spermatophyta</taxon>
        <taxon>Magnoliopsida</taxon>
        <taxon>eudicotyledons</taxon>
        <taxon>Gunneridae</taxon>
        <taxon>Pentapetalae</taxon>
        <taxon>rosids</taxon>
        <taxon>fabids</taxon>
        <taxon>Malpighiales</taxon>
        <taxon>Rhizophoraceae</taxon>
        <taxon>Rhizophora</taxon>
    </lineage>
</organism>
<dbReference type="AlphaFoldDB" id="A0A2P2Q075"/>
<evidence type="ECO:0000313" key="1">
    <source>
        <dbReference type="EMBL" id="MBX60381.1"/>
    </source>
</evidence>
<dbReference type="EMBL" id="GGEC01079897">
    <property type="protein sequence ID" value="MBX60381.1"/>
    <property type="molecule type" value="Transcribed_RNA"/>
</dbReference>
<reference evidence="1" key="1">
    <citation type="submission" date="2018-02" db="EMBL/GenBank/DDBJ databases">
        <title>Rhizophora mucronata_Transcriptome.</title>
        <authorList>
            <person name="Meera S.P."/>
            <person name="Sreeshan A."/>
            <person name="Augustine A."/>
        </authorList>
    </citation>
    <scope>NUCLEOTIDE SEQUENCE</scope>
    <source>
        <tissue evidence="1">Leaf</tissue>
    </source>
</reference>
<name>A0A2P2Q075_RHIMU</name>
<accession>A0A2P2Q075</accession>